<evidence type="ECO:0000313" key="6">
    <source>
        <dbReference type="Proteomes" id="UP000269721"/>
    </source>
</evidence>
<dbReference type="EMBL" id="KZ999048">
    <property type="protein sequence ID" value="RKO85464.1"/>
    <property type="molecule type" value="Genomic_DNA"/>
</dbReference>
<evidence type="ECO:0000256" key="1">
    <source>
        <dbReference type="ARBA" id="ARBA00004496"/>
    </source>
</evidence>
<dbReference type="SUPFAM" id="SSF109885">
    <property type="entry name" value="I/LWEQ domain"/>
    <property type="match status" value="1"/>
</dbReference>
<protein>
    <submittedName>
        <fullName evidence="5">Cytoskeleton assembly control protein SLA2</fullName>
    </submittedName>
</protein>
<reference evidence="6" key="1">
    <citation type="journal article" date="2018" name="Nat. Microbiol.">
        <title>Leveraging single-cell genomics to expand the fungal tree of life.</title>
        <authorList>
            <person name="Ahrendt S.R."/>
            <person name="Quandt C.A."/>
            <person name="Ciobanu D."/>
            <person name="Clum A."/>
            <person name="Salamov A."/>
            <person name="Andreopoulos B."/>
            <person name="Cheng J.F."/>
            <person name="Woyke T."/>
            <person name="Pelin A."/>
            <person name="Henrissat B."/>
            <person name="Reynolds N.K."/>
            <person name="Benny G.L."/>
            <person name="Smith M.E."/>
            <person name="James T.Y."/>
            <person name="Grigoriev I.V."/>
        </authorList>
    </citation>
    <scope>NUCLEOTIDE SEQUENCE [LARGE SCALE GENOMIC DNA]</scope>
</reference>
<dbReference type="PROSITE" id="PS50945">
    <property type="entry name" value="I_LWEQ"/>
    <property type="match status" value="1"/>
</dbReference>
<accession>A0A4P9W070</accession>
<dbReference type="GO" id="GO:0048268">
    <property type="term" value="P:clathrin coat assembly"/>
    <property type="evidence" value="ECO:0007669"/>
    <property type="project" value="TreeGrafter"/>
</dbReference>
<dbReference type="GO" id="GO:0035615">
    <property type="term" value="F:clathrin adaptor activity"/>
    <property type="evidence" value="ECO:0007669"/>
    <property type="project" value="TreeGrafter"/>
</dbReference>
<dbReference type="InterPro" id="IPR035964">
    <property type="entry name" value="I/LWEQ_dom_sf"/>
</dbReference>
<dbReference type="GO" id="GO:0043325">
    <property type="term" value="F:phosphatidylinositol-3,4-bisphosphate binding"/>
    <property type="evidence" value="ECO:0007669"/>
    <property type="project" value="TreeGrafter"/>
</dbReference>
<dbReference type="GO" id="GO:0007015">
    <property type="term" value="P:actin filament organization"/>
    <property type="evidence" value="ECO:0007669"/>
    <property type="project" value="TreeGrafter"/>
</dbReference>
<keyword evidence="3" id="KW-0472">Membrane</keyword>
<dbReference type="GO" id="GO:0006897">
    <property type="term" value="P:endocytosis"/>
    <property type="evidence" value="ECO:0007669"/>
    <property type="project" value="InterPro"/>
</dbReference>
<dbReference type="InterPro" id="IPR030224">
    <property type="entry name" value="Sla2_fam"/>
</dbReference>
<feature type="transmembrane region" description="Helical" evidence="3">
    <location>
        <begin position="6"/>
        <end position="23"/>
    </location>
</feature>
<dbReference type="GO" id="GO:0030136">
    <property type="term" value="C:clathrin-coated vesicle"/>
    <property type="evidence" value="ECO:0007669"/>
    <property type="project" value="TreeGrafter"/>
</dbReference>
<dbReference type="OrthoDB" id="10262320at2759"/>
<dbReference type="GO" id="GO:0030864">
    <property type="term" value="C:cortical actin cytoskeleton"/>
    <property type="evidence" value="ECO:0007669"/>
    <property type="project" value="TreeGrafter"/>
</dbReference>
<keyword evidence="3" id="KW-0812">Transmembrane</keyword>
<keyword evidence="6" id="KW-1185">Reference proteome</keyword>
<evidence type="ECO:0000256" key="2">
    <source>
        <dbReference type="ARBA" id="ARBA00022490"/>
    </source>
</evidence>
<dbReference type="AlphaFoldDB" id="A0A4P9W070"/>
<proteinExistence type="predicted"/>
<comment type="subcellular location">
    <subcellularLocation>
        <location evidence="1">Cytoplasm</location>
    </subcellularLocation>
</comment>
<dbReference type="GO" id="GO:0080025">
    <property type="term" value="F:phosphatidylinositol-3,5-bisphosphate binding"/>
    <property type="evidence" value="ECO:0007669"/>
    <property type="project" value="TreeGrafter"/>
</dbReference>
<keyword evidence="3" id="KW-1133">Transmembrane helix</keyword>
<gene>
    <name evidence="5" type="ORF">BDK51DRAFT_2635</name>
</gene>
<name>A0A4P9W070_9FUNG</name>
<dbReference type="GO" id="GO:0032051">
    <property type="term" value="F:clathrin light chain binding"/>
    <property type="evidence" value="ECO:0007669"/>
    <property type="project" value="TreeGrafter"/>
</dbReference>
<dbReference type="PANTHER" id="PTHR10407:SF15">
    <property type="entry name" value="HUNTINGTIN INTERACTING PROTEIN 1"/>
    <property type="match status" value="1"/>
</dbReference>
<sequence>ELDVHSAILTAAMAMTTAIANLIKRATETQQEIVATGKGTTSTAAFYKKNNKWTEGLVSAARAVATATTTLVTTADGLVSGTNTLSQLVVAAQEVGVATTQLVAASRVKSVPFSKTQPLLEDAAVAVRKATELLVRAAKEAAKREAETEAVQDVGGMGRHQLKVAEMEQKVRVLELEKELGAARYRLGEIVKKGYR</sequence>
<dbReference type="GO" id="GO:0051015">
    <property type="term" value="F:actin filament binding"/>
    <property type="evidence" value="ECO:0007669"/>
    <property type="project" value="TreeGrafter"/>
</dbReference>
<evidence type="ECO:0000259" key="4">
    <source>
        <dbReference type="PROSITE" id="PS50945"/>
    </source>
</evidence>
<organism evidence="5 6">
    <name type="scientific">Blyttiomyces helicus</name>
    <dbReference type="NCBI Taxonomy" id="388810"/>
    <lineage>
        <taxon>Eukaryota</taxon>
        <taxon>Fungi</taxon>
        <taxon>Fungi incertae sedis</taxon>
        <taxon>Chytridiomycota</taxon>
        <taxon>Chytridiomycota incertae sedis</taxon>
        <taxon>Chytridiomycetes</taxon>
        <taxon>Chytridiomycetes incertae sedis</taxon>
        <taxon>Blyttiomyces</taxon>
    </lineage>
</organism>
<dbReference type="InterPro" id="IPR002558">
    <property type="entry name" value="ILWEQ_dom"/>
</dbReference>
<dbReference type="PANTHER" id="PTHR10407">
    <property type="entry name" value="HUNTINGTIN INTERACTING PROTEIN 1"/>
    <property type="match status" value="1"/>
</dbReference>
<feature type="domain" description="I/LWEQ" evidence="4">
    <location>
        <begin position="1"/>
        <end position="196"/>
    </location>
</feature>
<feature type="non-terminal residue" evidence="5">
    <location>
        <position position="1"/>
    </location>
</feature>
<dbReference type="Gene3D" id="1.20.1410.10">
    <property type="entry name" value="I/LWEQ domain"/>
    <property type="match status" value="1"/>
</dbReference>
<dbReference type="Pfam" id="PF01608">
    <property type="entry name" value="I_LWEQ"/>
    <property type="match status" value="1"/>
</dbReference>
<feature type="non-terminal residue" evidence="5">
    <location>
        <position position="196"/>
    </location>
</feature>
<dbReference type="SMART" id="SM00307">
    <property type="entry name" value="ILWEQ"/>
    <property type="match status" value="1"/>
</dbReference>
<dbReference type="Proteomes" id="UP000269721">
    <property type="component" value="Unassembled WGS sequence"/>
</dbReference>
<evidence type="ECO:0000313" key="5">
    <source>
        <dbReference type="EMBL" id="RKO85464.1"/>
    </source>
</evidence>
<keyword evidence="2" id="KW-0963">Cytoplasm</keyword>
<evidence type="ECO:0000256" key="3">
    <source>
        <dbReference type="SAM" id="Phobius"/>
    </source>
</evidence>